<dbReference type="EMBL" id="GBXM01023061">
    <property type="protein sequence ID" value="JAH85516.1"/>
    <property type="molecule type" value="Transcribed_RNA"/>
</dbReference>
<proteinExistence type="predicted"/>
<name>A0A0E9W5C9_ANGAN</name>
<dbReference type="AlphaFoldDB" id="A0A0E9W5C9"/>
<reference evidence="1" key="1">
    <citation type="submission" date="2014-11" db="EMBL/GenBank/DDBJ databases">
        <authorList>
            <person name="Amaro Gonzalez C."/>
        </authorList>
    </citation>
    <scope>NUCLEOTIDE SEQUENCE</scope>
</reference>
<evidence type="ECO:0000313" key="1">
    <source>
        <dbReference type="EMBL" id="JAH85516.1"/>
    </source>
</evidence>
<organism evidence="1">
    <name type="scientific">Anguilla anguilla</name>
    <name type="common">European freshwater eel</name>
    <name type="synonym">Muraena anguilla</name>
    <dbReference type="NCBI Taxonomy" id="7936"/>
    <lineage>
        <taxon>Eukaryota</taxon>
        <taxon>Metazoa</taxon>
        <taxon>Chordata</taxon>
        <taxon>Craniata</taxon>
        <taxon>Vertebrata</taxon>
        <taxon>Euteleostomi</taxon>
        <taxon>Actinopterygii</taxon>
        <taxon>Neopterygii</taxon>
        <taxon>Teleostei</taxon>
        <taxon>Anguilliformes</taxon>
        <taxon>Anguillidae</taxon>
        <taxon>Anguilla</taxon>
    </lineage>
</organism>
<sequence>MQPCENLQLVGTAAAQTGNGSDSKLVHRKVGIHFHCSKFYLNVDIAGGNTKNTQKVHTVNTARDELHTLRMQKKLENQLLSSED</sequence>
<accession>A0A0E9W5C9</accession>
<protein>
    <submittedName>
        <fullName evidence="1">Uncharacterized protein</fullName>
    </submittedName>
</protein>
<reference evidence="1" key="2">
    <citation type="journal article" date="2015" name="Fish Shellfish Immunol.">
        <title>Early steps in the European eel (Anguilla anguilla)-Vibrio vulnificus interaction in the gills: Role of the RtxA13 toxin.</title>
        <authorList>
            <person name="Callol A."/>
            <person name="Pajuelo D."/>
            <person name="Ebbesson L."/>
            <person name="Teles M."/>
            <person name="MacKenzie S."/>
            <person name="Amaro C."/>
        </authorList>
    </citation>
    <scope>NUCLEOTIDE SEQUENCE</scope>
</reference>